<dbReference type="Pfam" id="PF00392">
    <property type="entry name" value="GntR"/>
    <property type="match status" value="1"/>
</dbReference>
<dbReference type="PROSITE" id="PS50949">
    <property type="entry name" value="HTH_GNTR"/>
    <property type="match status" value="1"/>
</dbReference>
<evidence type="ECO:0000256" key="5">
    <source>
        <dbReference type="ARBA" id="ARBA00023163"/>
    </source>
</evidence>
<sequence length="442" mass="47198">MKLGLIAGETAAEIVESVRALIDHGILAPGDALPPIRSLAEELGINRNTVVAAYRLLSRTGTVETRGRGGTRVATRSSVPLEGYAPDSVLRDVANGNPDPALIPDLSPALATLAGRPVLYGEPTIDPSLEEWALAWMSRDLGPRPDLRLTVTGGAVDALERLFADALSRGDLVGLEDPCFLSALRTVRVGGYRPHPIPVDGDGMTVDGLRAALEAGVRAIVCTPRAHNPTGASLTEERAAALREVLVTHPHVLVIEDDHFSMLSRRPYVSIIGPEHRRWALIRSVSKFLGPDLCLALTASDAETADRLGQRLSPGSTWVSHLLQRLVVALVGDAAVMAGVERAAEHYRARNAAFAEYALAAGLPCRPGDGLSVWLPLPAPARAVTEQLMRRGWLARPGDEFLLADDATTRHLRLTVHDLDDADARQLASDIAAAVHAVLRTA</sequence>
<dbReference type="Gene3D" id="3.40.640.10">
    <property type="entry name" value="Type I PLP-dependent aspartate aminotransferase-like (Major domain)"/>
    <property type="match status" value="1"/>
</dbReference>
<dbReference type="InterPro" id="IPR015424">
    <property type="entry name" value="PyrdxlP-dep_Trfase"/>
</dbReference>
<comment type="caution">
    <text evidence="7">The sequence shown here is derived from an EMBL/GenBank/DDBJ whole genome shotgun (WGS) entry which is preliminary data.</text>
</comment>
<dbReference type="AlphaFoldDB" id="A0A2U1T3F1"/>
<dbReference type="Proteomes" id="UP000244978">
    <property type="component" value="Unassembled WGS sequence"/>
</dbReference>
<dbReference type="PANTHER" id="PTHR46577">
    <property type="entry name" value="HTH-TYPE TRANSCRIPTIONAL REGULATORY PROTEIN GABR"/>
    <property type="match status" value="1"/>
</dbReference>
<protein>
    <submittedName>
        <fullName evidence="7">Transcriptional regulator PtsJ</fullName>
    </submittedName>
</protein>
<comment type="similarity">
    <text evidence="1">In the C-terminal section; belongs to the class-I pyridoxal-phosphate-dependent aminotransferase family.</text>
</comment>
<dbReference type="Pfam" id="PF00155">
    <property type="entry name" value="Aminotran_1_2"/>
    <property type="match status" value="1"/>
</dbReference>
<dbReference type="InterPro" id="IPR051446">
    <property type="entry name" value="HTH_trans_reg/aminotransferase"/>
</dbReference>
<dbReference type="GO" id="GO:0030170">
    <property type="term" value="F:pyridoxal phosphate binding"/>
    <property type="evidence" value="ECO:0007669"/>
    <property type="project" value="InterPro"/>
</dbReference>
<dbReference type="Gene3D" id="3.90.1150.10">
    <property type="entry name" value="Aspartate Aminotransferase, domain 1"/>
    <property type="match status" value="1"/>
</dbReference>
<keyword evidence="5" id="KW-0804">Transcription</keyword>
<feature type="domain" description="HTH gntR-type" evidence="6">
    <location>
        <begin position="8"/>
        <end position="76"/>
    </location>
</feature>
<dbReference type="InterPro" id="IPR036388">
    <property type="entry name" value="WH-like_DNA-bd_sf"/>
</dbReference>
<keyword evidence="8" id="KW-1185">Reference proteome</keyword>
<dbReference type="InterPro" id="IPR000524">
    <property type="entry name" value="Tscrpt_reg_HTH_GntR"/>
</dbReference>
<dbReference type="InterPro" id="IPR015421">
    <property type="entry name" value="PyrdxlP-dep_Trfase_major"/>
</dbReference>
<evidence type="ECO:0000256" key="2">
    <source>
        <dbReference type="ARBA" id="ARBA00022898"/>
    </source>
</evidence>
<keyword evidence="2" id="KW-0663">Pyridoxal phosphate</keyword>
<dbReference type="Gene3D" id="1.10.10.10">
    <property type="entry name" value="Winged helix-like DNA-binding domain superfamily/Winged helix DNA-binding domain"/>
    <property type="match status" value="1"/>
</dbReference>
<evidence type="ECO:0000256" key="4">
    <source>
        <dbReference type="ARBA" id="ARBA00023125"/>
    </source>
</evidence>
<reference evidence="8" key="1">
    <citation type="submission" date="2018-04" db="EMBL/GenBank/DDBJ databases">
        <authorList>
            <person name="Liu S."/>
            <person name="Wang Z."/>
            <person name="Li J."/>
        </authorList>
    </citation>
    <scope>NUCLEOTIDE SEQUENCE [LARGE SCALE GENOMIC DNA]</scope>
    <source>
        <strain evidence="8">S1194</strain>
    </source>
</reference>
<accession>A0A2U1T3F1</accession>
<name>A0A2U1T3F1_9MICO</name>
<dbReference type="GO" id="GO:0003700">
    <property type="term" value="F:DNA-binding transcription factor activity"/>
    <property type="evidence" value="ECO:0007669"/>
    <property type="project" value="InterPro"/>
</dbReference>
<dbReference type="CDD" id="cd00609">
    <property type="entry name" value="AAT_like"/>
    <property type="match status" value="1"/>
</dbReference>
<organism evidence="7 8">
    <name type="scientific">Homoserinimonas hongtaonis</name>
    <dbReference type="NCBI Taxonomy" id="2079791"/>
    <lineage>
        <taxon>Bacteria</taxon>
        <taxon>Bacillati</taxon>
        <taxon>Actinomycetota</taxon>
        <taxon>Actinomycetes</taxon>
        <taxon>Micrococcales</taxon>
        <taxon>Microbacteriaceae</taxon>
        <taxon>Homoserinimonas</taxon>
    </lineage>
</organism>
<keyword evidence="3" id="KW-0805">Transcription regulation</keyword>
<dbReference type="InterPro" id="IPR015422">
    <property type="entry name" value="PyrdxlP-dep_Trfase_small"/>
</dbReference>
<dbReference type="EMBL" id="QEEX01000001">
    <property type="protein sequence ID" value="PWB98387.1"/>
    <property type="molecule type" value="Genomic_DNA"/>
</dbReference>
<dbReference type="CDD" id="cd07377">
    <property type="entry name" value="WHTH_GntR"/>
    <property type="match status" value="1"/>
</dbReference>
<evidence type="ECO:0000256" key="3">
    <source>
        <dbReference type="ARBA" id="ARBA00023015"/>
    </source>
</evidence>
<dbReference type="InterPro" id="IPR036390">
    <property type="entry name" value="WH_DNA-bd_sf"/>
</dbReference>
<dbReference type="GO" id="GO:0003677">
    <property type="term" value="F:DNA binding"/>
    <property type="evidence" value="ECO:0007669"/>
    <property type="project" value="UniProtKB-KW"/>
</dbReference>
<evidence type="ECO:0000313" key="7">
    <source>
        <dbReference type="EMBL" id="PWB98387.1"/>
    </source>
</evidence>
<dbReference type="InterPro" id="IPR004839">
    <property type="entry name" value="Aminotransferase_I/II_large"/>
</dbReference>
<dbReference type="SUPFAM" id="SSF53383">
    <property type="entry name" value="PLP-dependent transferases"/>
    <property type="match status" value="1"/>
</dbReference>
<evidence type="ECO:0000259" key="6">
    <source>
        <dbReference type="PROSITE" id="PS50949"/>
    </source>
</evidence>
<gene>
    <name evidence="7" type="ORF">DF220_02060</name>
</gene>
<evidence type="ECO:0000313" key="8">
    <source>
        <dbReference type="Proteomes" id="UP000244978"/>
    </source>
</evidence>
<keyword evidence="4" id="KW-0238">DNA-binding</keyword>
<dbReference type="PANTHER" id="PTHR46577:SF1">
    <property type="entry name" value="HTH-TYPE TRANSCRIPTIONAL REGULATORY PROTEIN GABR"/>
    <property type="match status" value="1"/>
</dbReference>
<dbReference type="SUPFAM" id="SSF46785">
    <property type="entry name" value="Winged helix' DNA-binding domain"/>
    <property type="match status" value="1"/>
</dbReference>
<dbReference type="SMART" id="SM00345">
    <property type="entry name" value="HTH_GNTR"/>
    <property type="match status" value="1"/>
</dbReference>
<proteinExistence type="inferred from homology"/>
<evidence type="ECO:0000256" key="1">
    <source>
        <dbReference type="ARBA" id="ARBA00005384"/>
    </source>
</evidence>